<keyword evidence="2" id="KW-1185">Reference proteome</keyword>
<dbReference type="RefSeq" id="WP_345589329.1">
    <property type="nucleotide sequence ID" value="NZ_BAABCQ010000010.1"/>
</dbReference>
<dbReference type="Proteomes" id="UP001500034">
    <property type="component" value="Unassembled WGS sequence"/>
</dbReference>
<accession>A0ABP7P107</accession>
<gene>
    <name evidence="1" type="ORF">GCM10022384_08630</name>
</gene>
<evidence type="ECO:0000313" key="1">
    <source>
        <dbReference type="EMBL" id="GAA3957894.1"/>
    </source>
</evidence>
<sequence length="191" mass="20949">MTVLGSTLTLKHARDYVPKQGATTSGAQDAGFATEWHLEAAGRPRLTIHDTRWDGGERDVVLQQGALLPEMPAGLANLHGRHRAGITEVSTERRWITAFLSLPQPDGRPKYKRALTTAQLAQGCGAPLLCRLVARPGVSLSPSFDPADPQDTERFQHAIVFEDEDRETPVVAYVLTRLMPTLRQTGWTGDT</sequence>
<reference evidence="2" key="1">
    <citation type="journal article" date="2019" name="Int. J. Syst. Evol. Microbiol.">
        <title>The Global Catalogue of Microorganisms (GCM) 10K type strain sequencing project: providing services to taxonomists for standard genome sequencing and annotation.</title>
        <authorList>
            <consortium name="The Broad Institute Genomics Platform"/>
            <consortium name="The Broad Institute Genome Sequencing Center for Infectious Disease"/>
            <person name="Wu L."/>
            <person name="Ma J."/>
        </authorList>
    </citation>
    <scope>NUCLEOTIDE SEQUENCE [LARGE SCALE GENOMIC DNA]</scope>
    <source>
        <strain evidence="2">JCM 17027</strain>
    </source>
</reference>
<comment type="caution">
    <text evidence="1">The sequence shown here is derived from an EMBL/GenBank/DDBJ whole genome shotgun (WGS) entry which is preliminary data.</text>
</comment>
<protein>
    <submittedName>
        <fullName evidence="1">Uncharacterized protein</fullName>
    </submittedName>
</protein>
<evidence type="ECO:0000313" key="2">
    <source>
        <dbReference type="Proteomes" id="UP001500034"/>
    </source>
</evidence>
<dbReference type="EMBL" id="BAABCQ010000010">
    <property type="protein sequence ID" value="GAA3957894.1"/>
    <property type="molecule type" value="Genomic_DNA"/>
</dbReference>
<proteinExistence type="predicted"/>
<name>A0ABP7P107_9ACTN</name>
<organism evidence="1 2">
    <name type="scientific">Streptomyces marokkonensis</name>
    <dbReference type="NCBI Taxonomy" id="324855"/>
    <lineage>
        <taxon>Bacteria</taxon>
        <taxon>Bacillati</taxon>
        <taxon>Actinomycetota</taxon>
        <taxon>Actinomycetes</taxon>
        <taxon>Kitasatosporales</taxon>
        <taxon>Streptomycetaceae</taxon>
        <taxon>Streptomyces</taxon>
    </lineage>
</organism>